<gene>
    <name evidence="2" type="ORF">TM448A01222_0007</name>
</gene>
<dbReference type="Gene3D" id="1.10.101.10">
    <property type="entry name" value="PGBD-like superfamily/PGBD"/>
    <property type="match status" value="1"/>
</dbReference>
<dbReference type="SUPFAM" id="SSF47090">
    <property type="entry name" value="PGBD-like"/>
    <property type="match status" value="1"/>
</dbReference>
<dbReference type="InterPro" id="IPR017853">
    <property type="entry name" value="GH"/>
</dbReference>
<feature type="domain" description="Peptidoglycan binding-like" evidence="1">
    <location>
        <begin position="298"/>
        <end position="338"/>
    </location>
</feature>
<dbReference type="AlphaFoldDB" id="A0A6H1ZNL3"/>
<dbReference type="Gene3D" id="3.20.20.80">
    <property type="entry name" value="Glycosidases"/>
    <property type="match status" value="1"/>
</dbReference>
<evidence type="ECO:0000259" key="1">
    <source>
        <dbReference type="Pfam" id="PF01471"/>
    </source>
</evidence>
<sequence length="370" mass="43261">MKYLGTHHDTGKTLPTVGNAIWLSFYIGQYEGDMTKFLFKRPCDAGDVQKDICIDKRTYLEQLVGAKGVDLIILCVRCLQDEVSHFRNYYCSFSQQLVEYVYKLGYRNVKVELFSEPIELIKPDQYILMLKELRKALDHYRRDYNLEILAGAGDLHIKTHRKYYKYLKDNAFHDFDAWSIHCINDPEAELLWSVKNLGDKPIHITEFTMLDYILAHGANASWTLNALSNFLVHARAFPKIKSLFQVFPARISGKYESWSVHNSGYLTRLKEFYNKYIKEVNMGDEKILVRYGDKGIYVNDMQWILKELGYDPVYIDGIFGDLTLEALNDFQKCKGLDVNEYFDLYDVDYIMDSAIDILDRLRSIIITRIL</sequence>
<name>A0A6H1ZNL3_9ZZZZ</name>
<accession>A0A6H1ZNL3</accession>
<dbReference type="InterPro" id="IPR036366">
    <property type="entry name" value="PGBDSf"/>
</dbReference>
<dbReference type="Pfam" id="PF01471">
    <property type="entry name" value="PG_binding_1"/>
    <property type="match status" value="1"/>
</dbReference>
<protein>
    <submittedName>
        <fullName evidence="2">Putative peptidoglycan binding protein</fullName>
    </submittedName>
</protein>
<proteinExistence type="predicted"/>
<dbReference type="EMBL" id="MT144116">
    <property type="protein sequence ID" value="QJA49069.1"/>
    <property type="molecule type" value="Genomic_DNA"/>
</dbReference>
<evidence type="ECO:0000313" key="2">
    <source>
        <dbReference type="EMBL" id="QJA49069.1"/>
    </source>
</evidence>
<dbReference type="InterPro" id="IPR036365">
    <property type="entry name" value="PGBD-like_sf"/>
</dbReference>
<dbReference type="SUPFAM" id="SSF51445">
    <property type="entry name" value="(Trans)glycosidases"/>
    <property type="match status" value="1"/>
</dbReference>
<organism evidence="2">
    <name type="scientific">viral metagenome</name>
    <dbReference type="NCBI Taxonomy" id="1070528"/>
    <lineage>
        <taxon>unclassified sequences</taxon>
        <taxon>metagenomes</taxon>
        <taxon>organismal metagenomes</taxon>
    </lineage>
</organism>
<dbReference type="InterPro" id="IPR002477">
    <property type="entry name" value="Peptidoglycan-bd-like"/>
</dbReference>
<reference evidence="2" key="1">
    <citation type="submission" date="2020-03" db="EMBL/GenBank/DDBJ databases">
        <title>The deep terrestrial virosphere.</title>
        <authorList>
            <person name="Holmfeldt K."/>
            <person name="Nilsson E."/>
            <person name="Simone D."/>
            <person name="Lopez-Fernandez M."/>
            <person name="Wu X."/>
            <person name="de Brujin I."/>
            <person name="Lundin D."/>
            <person name="Andersson A."/>
            <person name="Bertilsson S."/>
            <person name="Dopson M."/>
        </authorList>
    </citation>
    <scope>NUCLEOTIDE SEQUENCE</scope>
    <source>
        <strain evidence="2">TM448A01222</strain>
    </source>
</reference>